<feature type="domain" description="Polyvalent protein metallopeptidase" evidence="2">
    <location>
        <begin position="162"/>
        <end position="285"/>
    </location>
</feature>
<dbReference type="EMBL" id="JBBHJZ010000008">
    <property type="protein sequence ID" value="MEJ5979482.1"/>
    <property type="molecule type" value="Genomic_DNA"/>
</dbReference>
<comment type="caution">
    <text evidence="3">The sequence shown here is derived from an EMBL/GenBank/DDBJ whole genome shotgun (WGS) entry which is preliminary data.</text>
</comment>
<dbReference type="RefSeq" id="WP_339589420.1">
    <property type="nucleotide sequence ID" value="NZ_JBBHJZ010000008.1"/>
</dbReference>
<sequence length="302" mass="33382">MAYKHHAGEQRPIDTLYAGVTNRIIAELEAGRLPWVQPWDSSVTIAGLPCNASSGRAYSGINILILWHALFEQGFTAQRWLTFRQAQALGGHIRKGEHGTTVCYADKFTPKDPNGTASEGEERRQIAFLKRFTVFNVAQCEGLPDELYGQDVPALGDRETIPQAEAFIAATGADIQMGTLHACYMPGSDRIEVPHQQSYPEQINWYRTVLHELGHWTGAASRLDRDLRSPFGSAAYAREELVAELCSAFSCAALGIVPTVRHSDYIGAWLEVLRADNRAIFRAASLASKAADYLRAFGEQRS</sequence>
<dbReference type="Pfam" id="PF18818">
    <property type="entry name" value="MPTase-PolyVal"/>
    <property type="match status" value="1"/>
</dbReference>
<evidence type="ECO:0000313" key="3">
    <source>
        <dbReference type="EMBL" id="MEJ5979482.1"/>
    </source>
</evidence>
<evidence type="ECO:0000259" key="2">
    <source>
        <dbReference type="Pfam" id="PF18818"/>
    </source>
</evidence>
<protein>
    <submittedName>
        <fullName evidence="3">Zincin-like metallopeptidase domain-containing protein</fullName>
    </submittedName>
</protein>
<evidence type="ECO:0000259" key="1">
    <source>
        <dbReference type="Pfam" id="PF08401"/>
    </source>
</evidence>
<dbReference type="InterPro" id="IPR013610">
    <property type="entry name" value="ArdC_N"/>
</dbReference>
<evidence type="ECO:0000313" key="4">
    <source>
        <dbReference type="Proteomes" id="UP001361239"/>
    </source>
</evidence>
<keyword evidence="4" id="KW-1185">Reference proteome</keyword>
<dbReference type="InterPro" id="IPR017113">
    <property type="entry name" value="Antirestriction_ArdC"/>
</dbReference>
<gene>
    <name evidence="3" type="ORF">WG901_22705</name>
</gene>
<feature type="domain" description="N-terminal" evidence="1">
    <location>
        <begin position="16"/>
        <end position="135"/>
    </location>
</feature>
<dbReference type="InterPro" id="IPR041459">
    <property type="entry name" value="MPTase-PolyVal"/>
</dbReference>
<dbReference type="Proteomes" id="UP001361239">
    <property type="component" value="Unassembled WGS sequence"/>
</dbReference>
<reference evidence="3 4" key="1">
    <citation type="submission" date="2024-03" db="EMBL/GenBank/DDBJ databases">
        <authorList>
            <person name="Jo J.-H."/>
        </authorList>
    </citation>
    <scope>NUCLEOTIDE SEQUENCE [LARGE SCALE GENOMIC DNA]</scope>
    <source>
        <strain evidence="3 4">PS1R-30</strain>
    </source>
</reference>
<accession>A0ABU8S2I5</accession>
<name>A0ABU8S2I5_9SPHN</name>
<proteinExistence type="predicted"/>
<dbReference type="Pfam" id="PF08401">
    <property type="entry name" value="ArdcN"/>
    <property type="match status" value="1"/>
</dbReference>
<dbReference type="PIRSF" id="PIRSF037112">
    <property type="entry name" value="Antirestriction_ArdC"/>
    <property type="match status" value="1"/>
</dbReference>
<organism evidence="3 4">
    <name type="scientific">Novosphingobium anseongense</name>
    <dbReference type="NCBI Taxonomy" id="3133436"/>
    <lineage>
        <taxon>Bacteria</taxon>
        <taxon>Pseudomonadati</taxon>
        <taxon>Pseudomonadota</taxon>
        <taxon>Alphaproteobacteria</taxon>
        <taxon>Sphingomonadales</taxon>
        <taxon>Sphingomonadaceae</taxon>
        <taxon>Novosphingobium</taxon>
    </lineage>
</organism>